<accession>A0AAN8D4D0</accession>
<reference evidence="1 2" key="1">
    <citation type="journal article" date="2023" name="Mol. Biol. Evol.">
        <title>Genomics of Secondarily Temperate Adaptation in the Only Non-Antarctic Icefish.</title>
        <authorList>
            <person name="Rivera-Colon A.G."/>
            <person name="Rayamajhi N."/>
            <person name="Minhas B.F."/>
            <person name="Madrigal G."/>
            <person name="Bilyk K.T."/>
            <person name="Yoon V."/>
            <person name="Hune M."/>
            <person name="Gregory S."/>
            <person name="Cheng C.H.C."/>
            <person name="Catchen J.M."/>
        </authorList>
    </citation>
    <scope>NUCLEOTIDE SEQUENCE [LARGE SCALE GENOMIC DNA]</scope>
    <source>
        <strain evidence="1">JC2023a</strain>
    </source>
</reference>
<dbReference type="AlphaFoldDB" id="A0AAN8D4D0"/>
<sequence>MLPPNIPVSHRFLLKTENQSIPLCFDVTGDVRLQLLKLHPPSELSVHGELDSVTNGGFRRIVIQLNADLYVDVEVNKITVREGSRMTHHTGQDTITAGSWTIIRRDNDIDVASGDTHLVILIQGKDAQSFLWPVLRQPSSDSAEGILALNLVYEEVTQTPTTKLRIKGQEIDVTRDNAADYSISPPLTLDCWLLSSDSVRLEAFIV</sequence>
<proteinExistence type="predicted"/>
<dbReference type="Proteomes" id="UP001335648">
    <property type="component" value="Unassembled WGS sequence"/>
</dbReference>
<gene>
    <name evidence="1" type="ORF">CesoFtcFv8_002373</name>
</gene>
<evidence type="ECO:0000313" key="1">
    <source>
        <dbReference type="EMBL" id="KAK5912508.1"/>
    </source>
</evidence>
<evidence type="ECO:0000313" key="2">
    <source>
        <dbReference type="Proteomes" id="UP001335648"/>
    </source>
</evidence>
<comment type="caution">
    <text evidence="1">The sequence shown here is derived from an EMBL/GenBank/DDBJ whole genome shotgun (WGS) entry which is preliminary data.</text>
</comment>
<name>A0AAN8D4D0_9TELE</name>
<organism evidence="1 2">
    <name type="scientific">Champsocephalus esox</name>
    <name type="common">pike icefish</name>
    <dbReference type="NCBI Taxonomy" id="159716"/>
    <lineage>
        <taxon>Eukaryota</taxon>
        <taxon>Metazoa</taxon>
        <taxon>Chordata</taxon>
        <taxon>Craniata</taxon>
        <taxon>Vertebrata</taxon>
        <taxon>Euteleostomi</taxon>
        <taxon>Actinopterygii</taxon>
        <taxon>Neopterygii</taxon>
        <taxon>Teleostei</taxon>
        <taxon>Neoteleostei</taxon>
        <taxon>Acanthomorphata</taxon>
        <taxon>Eupercaria</taxon>
        <taxon>Perciformes</taxon>
        <taxon>Notothenioidei</taxon>
        <taxon>Channichthyidae</taxon>
        <taxon>Champsocephalus</taxon>
    </lineage>
</organism>
<protein>
    <submittedName>
        <fullName evidence="1">Uncharacterized protein</fullName>
    </submittedName>
</protein>
<dbReference type="EMBL" id="JAULUE010002047">
    <property type="protein sequence ID" value="KAK5912508.1"/>
    <property type="molecule type" value="Genomic_DNA"/>
</dbReference>
<keyword evidence="2" id="KW-1185">Reference proteome</keyword>